<evidence type="ECO:0000313" key="12">
    <source>
        <dbReference type="EMBL" id="MED6147471.1"/>
    </source>
</evidence>
<dbReference type="PROSITE" id="PS50884">
    <property type="entry name" value="ZF_DOF_2"/>
    <property type="match status" value="1"/>
</dbReference>
<keyword evidence="6 9" id="KW-0804">Transcription</keyword>
<sequence length="402" mass="43460">MVFPSLPIYLDPPNWSQQANQQLEIGSQNLPIPPILQPSPPTTITAVGGGGFQGSIRPGSIADRARLAKIHQPEVSLKCPRCESTNTKFCYYNNYSLSQPRHFCKTCRRYWTRGGALRNVPVGGGCRRNKRSKGTTNTTINTNRSKSPLNKPNHHHLHGGGAVGGSSSASGNSSSSGRNNSNSNNNNDVNVMNHIQTPPPPTQFPFLPTTLHHHHYSGSSDHASSLLFGPNPTPSSSLVVRNGGGGGDVELQQWRLPSLQQFPSFLSNLEAAAPPQIGLFHHQFDHQQGGENNNGEYVRDHLGVGGRFRSTNNSNNNNKITTMADDDNDSSVVVVGGGMIKVEENNKNHNNQGGLSLLSKNNNVLGSNDLFWSNNGGSGNINHHPWNEAPTFTSPTTTTHLL</sequence>
<reference evidence="12 13" key="1">
    <citation type="journal article" date="2023" name="Plants (Basel)">
        <title>Bridging the Gap: Combining Genomics and Transcriptomics Approaches to Understand Stylosanthes scabra, an Orphan Legume from the Brazilian Caatinga.</title>
        <authorList>
            <person name="Ferreira-Neto J.R.C."/>
            <person name="da Silva M.D."/>
            <person name="Binneck E."/>
            <person name="de Melo N.F."/>
            <person name="da Silva R.H."/>
            <person name="de Melo A.L.T.M."/>
            <person name="Pandolfi V."/>
            <person name="Bustamante F.O."/>
            <person name="Brasileiro-Vidal A.C."/>
            <person name="Benko-Iseppon A.M."/>
        </authorList>
    </citation>
    <scope>NUCLEOTIDE SEQUENCE [LARGE SCALE GENOMIC DNA]</scope>
    <source>
        <tissue evidence="12">Leaves</tissue>
    </source>
</reference>
<evidence type="ECO:0000256" key="2">
    <source>
        <dbReference type="ARBA" id="ARBA00022771"/>
    </source>
</evidence>
<keyword evidence="13" id="KW-1185">Reference proteome</keyword>
<evidence type="ECO:0000256" key="3">
    <source>
        <dbReference type="ARBA" id="ARBA00022833"/>
    </source>
</evidence>
<feature type="compositionally biased region" description="Low complexity" evidence="10">
    <location>
        <begin position="390"/>
        <end position="402"/>
    </location>
</feature>
<organism evidence="12 13">
    <name type="scientific">Stylosanthes scabra</name>
    <dbReference type="NCBI Taxonomy" id="79078"/>
    <lineage>
        <taxon>Eukaryota</taxon>
        <taxon>Viridiplantae</taxon>
        <taxon>Streptophyta</taxon>
        <taxon>Embryophyta</taxon>
        <taxon>Tracheophyta</taxon>
        <taxon>Spermatophyta</taxon>
        <taxon>Magnoliopsida</taxon>
        <taxon>eudicotyledons</taxon>
        <taxon>Gunneridae</taxon>
        <taxon>Pentapetalae</taxon>
        <taxon>rosids</taxon>
        <taxon>fabids</taxon>
        <taxon>Fabales</taxon>
        <taxon>Fabaceae</taxon>
        <taxon>Papilionoideae</taxon>
        <taxon>50 kb inversion clade</taxon>
        <taxon>dalbergioids sensu lato</taxon>
        <taxon>Dalbergieae</taxon>
        <taxon>Pterocarpus clade</taxon>
        <taxon>Stylosanthes</taxon>
    </lineage>
</organism>
<keyword evidence="4 9" id="KW-0805">Transcription regulation</keyword>
<dbReference type="InterPro" id="IPR045174">
    <property type="entry name" value="Dof"/>
</dbReference>
<dbReference type="PANTHER" id="PTHR31992:SF351">
    <property type="entry name" value="DOF ZINC FINGER PROTEIN"/>
    <property type="match status" value="1"/>
</dbReference>
<dbReference type="PANTHER" id="PTHR31992">
    <property type="entry name" value="DOF ZINC FINGER PROTEIN DOF1.4-RELATED"/>
    <property type="match status" value="1"/>
</dbReference>
<dbReference type="EMBL" id="JASCZI010090884">
    <property type="protein sequence ID" value="MED6147471.1"/>
    <property type="molecule type" value="Genomic_DNA"/>
</dbReference>
<feature type="region of interest" description="Disordered" evidence="10">
    <location>
        <begin position="383"/>
        <end position="402"/>
    </location>
</feature>
<evidence type="ECO:0000259" key="11">
    <source>
        <dbReference type="PROSITE" id="PS50884"/>
    </source>
</evidence>
<feature type="region of interest" description="Disordered" evidence="10">
    <location>
        <begin position="118"/>
        <end position="230"/>
    </location>
</feature>
<name>A0ABU6TFG7_9FABA</name>
<evidence type="ECO:0000256" key="9">
    <source>
        <dbReference type="RuleBase" id="RU369094"/>
    </source>
</evidence>
<evidence type="ECO:0000256" key="4">
    <source>
        <dbReference type="ARBA" id="ARBA00023015"/>
    </source>
</evidence>
<evidence type="ECO:0000313" key="13">
    <source>
        <dbReference type="Proteomes" id="UP001341840"/>
    </source>
</evidence>
<comment type="function">
    <text evidence="9">Transcription factor that binds specifically to a 5'-AA[AG]G-3' consensus core sequence.</text>
</comment>
<keyword evidence="7 8" id="KW-0539">Nucleus</keyword>
<evidence type="ECO:0000256" key="10">
    <source>
        <dbReference type="SAM" id="MobiDB-lite"/>
    </source>
</evidence>
<protein>
    <recommendedName>
        <fullName evidence="9">Dof zinc finger protein</fullName>
    </recommendedName>
</protein>
<comment type="subcellular location">
    <subcellularLocation>
        <location evidence="8 9">Nucleus</location>
    </subcellularLocation>
</comment>
<gene>
    <name evidence="12" type="primary">OBP3_2</name>
    <name evidence="12" type="ORF">PIB30_044290</name>
</gene>
<feature type="compositionally biased region" description="Polar residues" evidence="10">
    <location>
        <begin position="134"/>
        <end position="150"/>
    </location>
</feature>
<dbReference type="PROSITE" id="PS01361">
    <property type="entry name" value="ZF_DOF_1"/>
    <property type="match status" value="1"/>
</dbReference>
<dbReference type="InterPro" id="IPR003851">
    <property type="entry name" value="Znf_Dof"/>
</dbReference>
<keyword evidence="3 9" id="KW-0862">Zinc</keyword>
<evidence type="ECO:0000256" key="1">
    <source>
        <dbReference type="ARBA" id="ARBA00022723"/>
    </source>
</evidence>
<feature type="compositionally biased region" description="Low complexity" evidence="10">
    <location>
        <begin position="165"/>
        <end position="187"/>
    </location>
</feature>
<evidence type="ECO:0000256" key="5">
    <source>
        <dbReference type="ARBA" id="ARBA00023125"/>
    </source>
</evidence>
<comment type="caution">
    <text evidence="12">The sequence shown here is derived from an EMBL/GenBank/DDBJ whole genome shotgun (WGS) entry which is preliminary data.</text>
</comment>
<keyword evidence="5 8" id="KW-0238">DNA-binding</keyword>
<accession>A0ABU6TFG7</accession>
<keyword evidence="2 8" id="KW-0863">Zinc-finger</keyword>
<evidence type="ECO:0000256" key="7">
    <source>
        <dbReference type="ARBA" id="ARBA00023242"/>
    </source>
</evidence>
<evidence type="ECO:0000256" key="8">
    <source>
        <dbReference type="PROSITE-ProRule" id="PRU00071"/>
    </source>
</evidence>
<proteinExistence type="predicted"/>
<dbReference type="Pfam" id="PF02701">
    <property type="entry name" value="Zn_ribbon_Dof"/>
    <property type="match status" value="1"/>
</dbReference>
<feature type="domain" description="Dof-type" evidence="11">
    <location>
        <begin position="77"/>
        <end position="131"/>
    </location>
</feature>
<keyword evidence="1 9" id="KW-0479">Metal-binding</keyword>
<evidence type="ECO:0000256" key="6">
    <source>
        <dbReference type="ARBA" id="ARBA00023163"/>
    </source>
</evidence>
<dbReference type="Proteomes" id="UP001341840">
    <property type="component" value="Unassembled WGS sequence"/>
</dbReference>